<dbReference type="AlphaFoldDB" id="A9BDR4"/>
<organism evidence="2 3">
    <name type="scientific">Prochlorococcus marinus (strain MIT 9211)</name>
    <dbReference type="NCBI Taxonomy" id="93059"/>
    <lineage>
        <taxon>Bacteria</taxon>
        <taxon>Bacillati</taxon>
        <taxon>Cyanobacteriota</taxon>
        <taxon>Cyanophyceae</taxon>
        <taxon>Synechococcales</taxon>
        <taxon>Prochlorococcaceae</taxon>
        <taxon>Prochlorococcus</taxon>
    </lineage>
</organism>
<gene>
    <name evidence="2" type="ordered locus">P9211_18451</name>
</gene>
<evidence type="ECO:0000256" key="1">
    <source>
        <dbReference type="SAM" id="Phobius"/>
    </source>
</evidence>
<accession>A9BDR4</accession>
<protein>
    <submittedName>
        <fullName evidence="2">Uncharacterized protein</fullName>
    </submittedName>
</protein>
<name>A9BDR4_PROM4</name>
<dbReference type="EMBL" id="CP000878">
    <property type="protein sequence ID" value="ABX09776.1"/>
    <property type="molecule type" value="Genomic_DNA"/>
</dbReference>
<proteinExistence type="predicted"/>
<reference evidence="2 3" key="1">
    <citation type="journal article" date="2007" name="PLoS Genet.">
        <title>Patterns and implications of gene gain and loss in the evolution of Prochlorococcus.</title>
        <authorList>
            <person name="Kettler G.C."/>
            <person name="Martiny A.C."/>
            <person name="Huang K."/>
            <person name="Zucker J."/>
            <person name="Coleman M.L."/>
            <person name="Rodrigue S."/>
            <person name="Chen F."/>
            <person name="Lapidus A."/>
            <person name="Ferriera S."/>
            <person name="Johnson J."/>
            <person name="Steglich C."/>
            <person name="Church G.M."/>
            <person name="Richardson P."/>
            <person name="Chisholm S.W."/>
        </authorList>
    </citation>
    <scope>NUCLEOTIDE SEQUENCE [LARGE SCALE GENOMIC DNA]</scope>
    <source>
        <strain evidence="3">MIT 9211</strain>
    </source>
</reference>
<keyword evidence="1" id="KW-1133">Transmembrane helix</keyword>
<feature type="transmembrane region" description="Helical" evidence="1">
    <location>
        <begin position="25"/>
        <end position="49"/>
    </location>
</feature>
<evidence type="ECO:0000313" key="3">
    <source>
        <dbReference type="Proteomes" id="UP000000788"/>
    </source>
</evidence>
<dbReference type="Proteomes" id="UP000000788">
    <property type="component" value="Chromosome"/>
</dbReference>
<dbReference type="KEGG" id="pmj:P9211_18451"/>
<keyword evidence="1" id="KW-0812">Transmembrane</keyword>
<dbReference type="HOGENOM" id="CLU_207265_0_0_3"/>
<evidence type="ECO:0000313" key="2">
    <source>
        <dbReference type="EMBL" id="ABX09776.1"/>
    </source>
</evidence>
<keyword evidence="3" id="KW-1185">Reference proteome</keyword>
<keyword evidence="1" id="KW-0472">Membrane</keyword>
<sequence length="57" mass="6799">MFVWTFAFVLSLGLRFWGLHHPEPFIIRPFIVWGLLFAPSALLLIYLTFIRFRKFGV</sequence>
<dbReference type="STRING" id="93059.P9211_18451"/>